<dbReference type="SUPFAM" id="SSF53597">
    <property type="entry name" value="Dihydrofolate reductase-like"/>
    <property type="match status" value="1"/>
</dbReference>
<dbReference type="Gene3D" id="3.40.430.10">
    <property type="entry name" value="Dihydrofolate Reductase, subunit A"/>
    <property type="match status" value="1"/>
</dbReference>
<comment type="caution">
    <text evidence="14">The sequence shown here is derived from an EMBL/GenBank/DDBJ whole genome shotgun (WGS) entry which is preliminary data.</text>
</comment>
<comment type="catalytic activity">
    <reaction evidence="12">
        <text>2,5-diamino-6-(1-D-ribitylamino)pyrimidin-4(3H)-one 5'-phosphate + NADP(+) = 2,5-diamino-6-(1-D-ribosylamino)pyrimidin-4(3H)-one 5'-phosphate + NADPH + H(+)</text>
        <dbReference type="Rhea" id="RHEA:27278"/>
        <dbReference type="ChEBI" id="CHEBI:15378"/>
        <dbReference type="ChEBI" id="CHEBI:57783"/>
        <dbReference type="ChEBI" id="CHEBI:58349"/>
        <dbReference type="ChEBI" id="CHEBI:58890"/>
        <dbReference type="ChEBI" id="CHEBI:59545"/>
        <dbReference type="EC" id="1.1.1.302"/>
    </reaction>
</comment>
<keyword evidence="7" id="KW-0521">NADP</keyword>
<organism evidence="14 15">
    <name type="scientific">Periconia digitata</name>
    <dbReference type="NCBI Taxonomy" id="1303443"/>
    <lineage>
        <taxon>Eukaryota</taxon>
        <taxon>Fungi</taxon>
        <taxon>Dikarya</taxon>
        <taxon>Ascomycota</taxon>
        <taxon>Pezizomycotina</taxon>
        <taxon>Dothideomycetes</taxon>
        <taxon>Pleosporomycetidae</taxon>
        <taxon>Pleosporales</taxon>
        <taxon>Massarineae</taxon>
        <taxon>Periconiaceae</taxon>
        <taxon>Periconia</taxon>
    </lineage>
</organism>
<feature type="domain" description="Bacterial bifunctional deaminase-reductase C-terminal" evidence="13">
    <location>
        <begin position="39"/>
        <end position="267"/>
    </location>
</feature>
<comment type="function">
    <text evidence="1">Catalyzes an early step in riboflavin biosynthesis, the NADPH-dependent reduction of the ribose side chain of 2,5-diamino-6-ribosylamino-4(3H)-pyrimidinone 5'-phosphate, yielding 2,5-diamino-6-ribitylamino-4(3H)-pyrimidinone 5'-phosphate.</text>
</comment>
<name>A0A9W4XFX3_9PLEO</name>
<dbReference type="PANTHER" id="PTHR38011:SF7">
    <property type="entry name" value="2,5-DIAMINO-6-RIBOSYLAMINO-4(3H)-PYRIMIDINONE 5'-PHOSPHATE REDUCTASE"/>
    <property type="match status" value="1"/>
</dbReference>
<evidence type="ECO:0000256" key="8">
    <source>
        <dbReference type="ARBA" id="ARBA00023002"/>
    </source>
</evidence>
<evidence type="ECO:0000256" key="7">
    <source>
        <dbReference type="ARBA" id="ARBA00022857"/>
    </source>
</evidence>
<proteinExistence type="inferred from homology"/>
<keyword evidence="6" id="KW-0686">Riboflavin biosynthesis</keyword>
<sequence>MANMTKPREALVFPPDKSSSIDLYIPPSSTSSQSTPTKPFVTLTYATSLDSSLALSPGVQTALSGPESKAMTHHLRSRHDAILIGCGTAIADDPSLNCRIEGVGGYGGKGLEGQPRPIVLDPRGRWDVNHESKVVKLAAEGRGKAPWVFTLGEVGHERNHILEDVGGQFVRIGGGDVLEWDDILRVLAEKGLKSVMIEGGGHVINSLLSPKTAHLVDTVIITLAPTWLGKGGVAVIPDERRDEQGTKLAVGRLKDVKWVPLGEDVVLCGRM</sequence>
<comment type="catalytic activity">
    <reaction evidence="11">
        <text>2,5-diamino-6-(1-D-ribitylamino)pyrimidin-4(3H)-one 5'-phosphate + NAD(+) = 2,5-diamino-6-(1-D-ribosylamino)pyrimidin-4(3H)-one 5'-phosphate + NADH + H(+)</text>
        <dbReference type="Rhea" id="RHEA:27274"/>
        <dbReference type="ChEBI" id="CHEBI:15378"/>
        <dbReference type="ChEBI" id="CHEBI:57540"/>
        <dbReference type="ChEBI" id="CHEBI:57945"/>
        <dbReference type="ChEBI" id="CHEBI:58890"/>
        <dbReference type="ChEBI" id="CHEBI:59545"/>
        <dbReference type="EC" id="1.1.1.302"/>
    </reaction>
</comment>
<dbReference type="GO" id="GO:0008703">
    <property type="term" value="F:5-amino-6-(5-phosphoribosylamino)uracil reductase activity"/>
    <property type="evidence" value="ECO:0007669"/>
    <property type="project" value="InterPro"/>
</dbReference>
<comment type="pathway">
    <text evidence="2">Cofactor biosynthesis; riboflavin biosynthesis.</text>
</comment>
<dbReference type="InterPro" id="IPR002734">
    <property type="entry name" value="RibDG_C"/>
</dbReference>
<evidence type="ECO:0000256" key="12">
    <source>
        <dbReference type="ARBA" id="ARBA00049020"/>
    </source>
</evidence>
<evidence type="ECO:0000256" key="1">
    <source>
        <dbReference type="ARBA" id="ARBA00003555"/>
    </source>
</evidence>
<evidence type="ECO:0000313" key="15">
    <source>
        <dbReference type="Proteomes" id="UP001152607"/>
    </source>
</evidence>
<dbReference type="AlphaFoldDB" id="A0A9W4XFX3"/>
<dbReference type="EMBL" id="CAOQHR010000002">
    <property type="protein sequence ID" value="CAI6312755.1"/>
    <property type="molecule type" value="Genomic_DNA"/>
</dbReference>
<dbReference type="EC" id="1.1.1.302" evidence="4"/>
<evidence type="ECO:0000259" key="13">
    <source>
        <dbReference type="Pfam" id="PF01872"/>
    </source>
</evidence>
<evidence type="ECO:0000256" key="2">
    <source>
        <dbReference type="ARBA" id="ARBA00005104"/>
    </source>
</evidence>
<evidence type="ECO:0000256" key="3">
    <source>
        <dbReference type="ARBA" id="ARBA00009723"/>
    </source>
</evidence>
<dbReference type="InterPro" id="IPR050765">
    <property type="entry name" value="Riboflavin_Biosynth_HTPR"/>
</dbReference>
<gene>
    <name evidence="14" type="ORF">PDIGIT_LOCUS3281</name>
</gene>
<comment type="similarity">
    <text evidence="3">Belongs to the HTP reductase family.</text>
</comment>
<evidence type="ECO:0000256" key="5">
    <source>
        <dbReference type="ARBA" id="ARBA00015035"/>
    </source>
</evidence>
<keyword evidence="15" id="KW-1185">Reference proteome</keyword>
<dbReference type="PANTHER" id="PTHR38011">
    <property type="entry name" value="DIHYDROFOLATE REDUCTASE FAMILY PROTEIN (AFU_ORTHOLOGUE AFUA_8G06820)"/>
    <property type="match status" value="1"/>
</dbReference>
<evidence type="ECO:0000256" key="6">
    <source>
        <dbReference type="ARBA" id="ARBA00022619"/>
    </source>
</evidence>
<evidence type="ECO:0000313" key="14">
    <source>
        <dbReference type="EMBL" id="CAI6312755.1"/>
    </source>
</evidence>
<accession>A0A9W4XFX3</accession>
<reference evidence="14" key="1">
    <citation type="submission" date="2023-01" db="EMBL/GenBank/DDBJ databases">
        <authorList>
            <person name="Van Ghelder C."/>
            <person name="Rancurel C."/>
        </authorList>
    </citation>
    <scope>NUCLEOTIDE SEQUENCE</scope>
    <source>
        <strain evidence="14">CNCM I-4278</strain>
    </source>
</reference>
<keyword evidence="8" id="KW-0560">Oxidoreductase</keyword>
<evidence type="ECO:0000256" key="9">
    <source>
        <dbReference type="ARBA" id="ARBA00030073"/>
    </source>
</evidence>
<evidence type="ECO:0000256" key="10">
    <source>
        <dbReference type="ARBA" id="ARBA00031630"/>
    </source>
</evidence>
<evidence type="ECO:0000256" key="4">
    <source>
        <dbReference type="ARBA" id="ARBA00012851"/>
    </source>
</evidence>
<evidence type="ECO:0000256" key="11">
    <source>
        <dbReference type="ARBA" id="ARBA00047550"/>
    </source>
</evidence>
<protein>
    <recommendedName>
        <fullName evidence="5">2,5-diamino-6-ribosylamino-4(3H)-pyrimidinone 5'-phosphate reductase</fullName>
        <ecNumber evidence="4">1.1.1.302</ecNumber>
    </recommendedName>
    <alternativeName>
        <fullName evidence="10">2,5-diamino-6-(5-phospho-D-ribosylamino)pyrimidin-4(3H)-one reductase</fullName>
    </alternativeName>
    <alternativeName>
        <fullName evidence="9">2,5-diamino-6-ribitylamino-4(3H)-pyrimidinone 5'-phosphate synthase</fullName>
    </alternativeName>
</protein>
<dbReference type="GO" id="GO:0009231">
    <property type="term" value="P:riboflavin biosynthetic process"/>
    <property type="evidence" value="ECO:0007669"/>
    <property type="project" value="UniProtKB-KW"/>
</dbReference>
<dbReference type="Proteomes" id="UP001152607">
    <property type="component" value="Unassembled WGS sequence"/>
</dbReference>
<dbReference type="OrthoDB" id="5432at2759"/>
<dbReference type="InterPro" id="IPR024072">
    <property type="entry name" value="DHFR-like_dom_sf"/>
</dbReference>
<dbReference type="Pfam" id="PF01872">
    <property type="entry name" value="RibD_C"/>
    <property type="match status" value="1"/>
</dbReference>